<gene>
    <name evidence="2" type="ORF">Selli1_04080</name>
</gene>
<dbReference type="Proteomes" id="UP001145145">
    <property type="component" value="Unassembled WGS sequence"/>
</dbReference>
<keyword evidence="1" id="KW-0812">Transmembrane</keyword>
<dbReference type="RefSeq" id="WP_191433914.1">
    <property type="nucleotide sequence ID" value="NZ_BSBO01000003.1"/>
</dbReference>
<name>A0A9W6FBL3_9FIRM</name>
<proteinExistence type="predicted"/>
<evidence type="ECO:0000313" key="3">
    <source>
        <dbReference type="Proteomes" id="UP001145145"/>
    </source>
</evidence>
<keyword evidence="3" id="KW-1185">Reference proteome</keyword>
<reference evidence="2 3" key="1">
    <citation type="journal article" date="2023" name="Int. J. Syst. Evol. Microbiol.">
        <title>Sellimonas catena sp. nov., isolated from human faeces.</title>
        <authorList>
            <person name="Hisatomi A."/>
            <person name="Ohkuma M."/>
            <person name="Sakamoto M."/>
        </authorList>
    </citation>
    <scope>NUCLEOTIDE SEQUENCE [LARGE SCALE GENOMIC DNA]</scope>
    <source>
        <strain evidence="2 3">12EGH17</strain>
    </source>
</reference>
<protein>
    <submittedName>
        <fullName evidence="2">Uncharacterized protein</fullName>
    </submittedName>
</protein>
<feature type="transmembrane region" description="Helical" evidence="1">
    <location>
        <begin position="20"/>
        <end position="38"/>
    </location>
</feature>
<organism evidence="2 3">
    <name type="scientific">Sellimonas catena</name>
    <dbReference type="NCBI Taxonomy" id="2994035"/>
    <lineage>
        <taxon>Bacteria</taxon>
        <taxon>Bacillati</taxon>
        <taxon>Bacillota</taxon>
        <taxon>Clostridia</taxon>
        <taxon>Lachnospirales</taxon>
        <taxon>Lachnospiraceae</taxon>
        <taxon>Sellimonas</taxon>
    </lineage>
</organism>
<dbReference type="EMBL" id="BSBO01000003">
    <property type="protein sequence ID" value="GLG03234.1"/>
    <property type="molecule type" value="Genomic_DNA"/>
</dbReference>
<keyword evidence="1" id="KW-1133">Transmembrane helix</keyword>
<evidence type="ECO:0000256" key="1">
    <source>
        <dbReference type="SAM" id="Phobius"/>
    </source>
</evidence>
<comment type="caution">
    <text evidence="2">The sequence shown here is derived from an EMBL/GenBank/DDBJ whole genome shotgun (WGS) entry which is preliminary data.</text>
</comment>
<sequence length="54" mass="6338">MGAGDIEQAEQYFKRLMKSSLVIALAMCMDWLSRAVVFQVRFRRGKWKTFHVIS</sequence>
<accession>A0A9W6FBL3</accession>
<dbReference type="AlphaFoldDB" id="A0A9W6FBL3"/>
<keyword evidence="1" id="KW-0472">Membrane</keyword>
<evidence type="ECO:0000313" key="2">
    <source>
        <dbReference type="EMBL" id="GLG03234.1"/>
    </source>
</evidence>